<dbReference type="OrthoDB" id="3630259at2"/>
<protein>
    <submittedName>
        <fullName evidence="1">Uncharacterized protein</fullName>
    </submittedName>
</protein>
<proteinExistence type="predicted"/>
<dbReference type="AlphaFoldDB" id="A0A1M4YM27"/>
<reference evidence="1 2" key="1">
    <citation type="submission" date="2016-11" db="EMBL/GenBank/DDBJ databases">
        <authorList>
            <person name="Jaros S."/>
            <person name="Januszkiewicz K."/>
            <person name="Wedrychowicz H."/>
        </authorList>
    </citation>
    <scope>NUCLEOTIDE SEQUENCE [LARGE SCALE GENOMIC DNA]</scope>
    <source>
        <strain evidence="1 2">DSM 44523</strain>
    </source>
</reference>
<evidence type="ECO:0000313" key="2">
    <source>
        <dbReference type="Proteomes" id="UP000184501"/>
    </source>
</evidence>
<name>A0A1M4YM27_STRHI</name>
<dbReference type="EMBL" id="FQVN01000002">
    <property type="protein sequence ID" value="SHF06703.1"/>
    <property type="molecule type" value="Genomic_DNA"/>
</dbReference>
<dbReference type="RefSeq" id="WP_143174011.1">
    <property type="nucleotide sequence ID" value="NZ_FQVN01000002.1"/>
</dbReference>
<dbReference type="Proteomes" id="UP000184501">
    <property type="component" value="Unassembled WGS sequence"/>
</dbReference>
<organism evidence="1 2">
    <name type="scientific">Streptoalloteichus hindustanus</name>
    <dbReference type="NCBI Taxonomy" id="2017"/>
    <lineage>
        <taxon>Bacteria</taxon>
        <taxon>Bacillati</taxon>
        <taxon>Actinomycetota</taxon>
        <taxon>Actinomycetes</taxon>
        <taxon>Pseudonocardiales</taxon>
        <taxon>Pseudonocardiaceae</taxon>
        <taxon>Streptoalloteichus</taxon>
    </lineage>
</organism>
<evidence type="ECO:0000313" key="1">
    <source>
        <dbReference type="EMBL" id="SHF06703.1"/>
    </source>
</evidence>
<accession>A0A1M4YM27</accession>
<gene>
    <name evidence="1" type="ORF">SAMN05444320_102408</name>
</gene>
<keyword evidence="2" id="KW-1185">Reference proteome</keyword>
<sequence length="87" mass="10241">MAEQPGAGRPYVPPRDYDHRDVEHVLAVRRWEGWEEFLEWLRAEGINDPELSPDVFGRLRQDAERACARGAAFSHDPRQLYQELRRP</sequence>